<proteinExistence type="predicted"/>
<protein>
    <submittedName>
        <fullName evidence="1">Uncharacterized protein</fullName>
    </submittedName>
</protein>
<evidence type="ECO:0000313" key="1">
    <source>
        <dbReference type="EMBL" id="MCI69563.1"/>
    </source>
</evidence>
<evidence type="ECO:0000313" key="2">
    <source>
        <dbReference type="Proteomes" id="UP000265520"/>
    </source>
</evidence>
<dbReference type="Proteomes" id="UP000265520">
    <property type="component" value="Unassembled WGS sequence"/>
</dbReference>
<sequence length="67" mass="7668">MTNVPLNKGCVFDKEKYAYTMEECLATGTNLKTLEWQNRGVQISTMQDEESSRQRSTIIIVHAEQNS</sequence>
<organism evidence="1 2">
    <name type="scientific">Trifolium medium</name>
    <dbReference type="NCBI Taxonomy" id="97028"/>
    <lineage>
        <taxon>Eukaryota</taxon>
        <taxon>Viridiplantae</taxon>
        <taxon>Streptophyta</taxon>
        <taxon>Embryophyta</taxon>
        <taxon>Tracheophyta</taxon>
        <taxon>Spermatophyta</taxon>
        <taxon>Magnoliopsida</taxon>
        <taxon>eudicotyledons</taxon>
        <taxon>Gunneridae</taxon>
        <taxon>Pentapetalae</taxon>
        <taxon>rosids</taxon>
        <taxon>fabids</taxon>
        <taxon>Fabales</taxon>
        <taxon>Fabaceae</taxon>
        <taxon>Papilionoideae</taxon>
        <taxon>50 kb inversion clade</taxon>
        <taxon>NPAAA clade</taxon>
        <taxon>Hologalegina</taxon>
        <taxon>IRL clade</taxon>
        <taxon>Trifolieae</taxon>
        <taxon>Trifolium</taxon>
    </lineage>
</organism>
<accession>A0A392U7W0</accession>
<keyword evidence="2" id="KW-1185">Reference proteome</keyword>
<dbReference type="AlphaFoldDB" id="A0A392U7W0"/>
<name>A0A392U7W0_9FABA</name>
<dbReference type="EMBL" id="LXQA010758920">
    <property type="protein sequence ID" value="MCI69563.1"/>
    <property type="molecule type" value="Genomic_DNA"/>
</dbReference>
<comment type="caution">
    <text evidence="1">The sequence shown here is derived from an EMBL/GenBank/DDBJ whole genome shotgun (WGS) entry which is preliminary data.</text>
</comment>
<reference evidence="1 2" key="1">
    <citation type="journal article" date="2018" name="Front. Plant Sci.">
        <title>Red Clover (Trifolium pratense) and Zigzag Clover (T. medium) - A Picture of Genomic Similarities and Differences.</title>
        <authorList>
            <person name="Dluhosova J."/>
            <person name="Istvanek J."/>
            <person name="Nedelnik J."/>
            <person name="Repkova J."/>
        </authorList>
    </citation>
    <scope>NUCLEOTIDE SEQUENCE [LARGE SCALE GENOMIC DNA]</scope>
    <source>
        <strain evidence="2">cv. 10/8</strain>
        <tissue evidence="1">Leaf</tissue>
    </source>
</reference>
<feature type="non-terminal residue" evidence="1">
    <location>
        <position position="67"/>
    </location>
</feature>